<dbReference type="EnsemblMetazoa" id="CLYHEMT009566.1">
    <property type="protein sequence ID" value="CLYHEMP009566.1"/>
    <property type="gene ID" value="CLYHEMG009566"/>
</dbReference>
<accession>A0A7M5VBB8</accession>
<organism evidence="1 2">
    <name type="scientific">Clytia hemisphaerica</name>
    <dbReference type="NCBI Taxonomy" id="252671"/>
    <lineage>
        <taxon>Eukaryota</taxon>
        <taxon>Metazoa</taxon>
        <taxon>Cnidaria</taxon>
        <taxon>Hydrozoa</taxon>
        <taxon>Hydroidolina</taxon>
        <taxon>Leptothecata</taxon>
        <taxon>Obeliida</taxon>
        <taxon>Clytiidae</taxon>
        <taxon>Clytia</taxon>
    </lineage>
</organism>
<evidence type="ECO:0000313" key="2">
    <source>
        <dbReference type="Proteomes" id="UP000594262"/>
    </source>
</evidence>
<sequence>CAIVGGRELRKKRFGVWSYNLTTGEQKVLYGASENEHIHHFDLNWDLSEIAVWTSNGDTREKHLKIVRLLSHDITLKHFARLTCLRSFGAEYLNGRLPVCLQRYLGISE</sequence>
<evidence type="ECO:0000313" key="1">
    <source>
        <dbReference type="EnsemblMetazoa" id="CLYHEMP009566.1"/>
    </source>
</evidence>
<name>A0A7M5VBB8_9CNID</name>
<protein>
    <submittedName>
        <fullName evidence="1">Uncharacterized protein</fullName>
    </submittedName>
</protein>
<dbReference type="Proteomes" id="UP000594262">
    <property type="component" value="Unplaced"/>
</dbReference>
<dbReference type="AlphaFoldDB" id="A0A7M5VBB8"/>
<keyword evidence="2" id="KW-1185">Reference proteome</keyword>
<proteinExistence type="predicted"/>
<reference evidence="1" key="1">
    <citation type="submission" date="2021-01" db="UniProtKB">
        <authorList>
            <consortium name="EnsemblMetazoa"/>
        </authorList>
    </citation>
    <scope>IDENTIFICATION</scope>
</reference>